<dbReference type="KEGG" id="saqt:GJV85_03120"/>
<dbReference type="AlphaFoldDB" id="A0A975AZ17"/>
<accession>A0A975AZ17</accession>
<organism evidence="2 3">
    <name type="scientific">Sulfurimonas aquatica</name>
    <dbReference type="NCBI Taxonomy" id="2672570"/>
    <lineage>
        <taxon>Bacteria</taxon>
        <taxon>Pseudomonadati</taxon>
        <taxon>Campylobacterota</taxon>
        <taxon>Epsilonproteobacteria</taxon>
        <taxon>Campylobacterales</taxon>
        <taxon>Sulfurimonadaceae</taxon>
        <taxon>Sulfurimonas</taxon>
    </lineage>
</organism>
<evidence type="ECO:0000313" key="2">
    <source>
        <dbReference type="EMBL" id="QSZ41143.1"/>
    </source>
</evidence>
<keyword evidence="1" id="KW-0472">Membrane</keyword>
<gene>
    <name evidence="2" type="ORF">GJV85_03120</name>
</gene>
<evidence type="ECO:0000313" key="3">
    <source>
        <dbReference type="Proteomes" id="UP000671852"/>
    </source>
</evidence>
<feature type="transmembrane region" description="Helical" evidence="1">
    <location>
        <begin position="12"/>
        <end position="31"/>
    </location>
</feature>
<keyword evidence="1" id="KW-0812">Transmembrane</keyword>
<sequence length="237" mass="27700">MYKIHQLFIVKFLLLFIGAFVIFSIIGYSSIKSIIIEENKNYLQKIILLSALDIDRVKNLELYAKNISNAAVLRVTMIKSDGEVLAESNFDIHAMQNHKDREEILQAQKQEFSSSIRFSQTLGIDFLYVAKKINYKDAKIYLRLATPLSGIMDSFYSLFFKLALAFLLILSIAFYIAKLMSDRVLYDLNQLKNYLEEISTKNYKAIMHVKYFHEFLELSLILKNIIKRLNKKEKKKK</sequence>
<keyword evidence="1" id="KW-1133">Transmembrane helix</keyword>
<name>A0A975AZ17_9BACT</name>
<dbReference type="Proteomes" id="UP000671852">
    <property type="component" value="Chromosome"/>
</dbReference>
<dbReference type="EMBL" id="CP046072">
    <property type="protein sequence ID" value="QSZ41143.1"/>
    <property type="molecule type" value="Genomic_DNA"/>
</dbReference>
<proteinExistence type="predicted"/>
<dbReference type="RefSeq" id="WP_207562415.1">
    <property type="nucleotide sequence ID" value="NZ_CP046072.1"/>
</dbReference>
<reference evidence="2" key="1">
    <citation type="submission" date="2019-11" db="EMBL/GenBank/DDBJ databases">
        <authorList>
            <person name="Kojima H."/>
        </authorList>
    </citation>
    <scope>NUCLEOTIDE SEQUENCE</scope>
    <source>
        <strain evidence="2">H1576</strain>
    </source>
</reference>
<reference evidence="2" key="2">
    <citation type="submission" date="2021-04" db="EMBL/GenBank/DDBJ databases">
        <title>Isolation and characterization of a novel species of the genus Sulfurimonas.</title>
        <authorList>
            <person name="Fukui M."/>
        </authorList>
    </citation>
    <scope>NUCLEOTIDE SEQUENCE</scope>
    <source>
        <strain evidence="2">H1576</strain>
    </source>
</reference>
<feature type="transmembrane region" description="Helical" evidence="1">
    <location>
        <begin position="155"/>
        <end position="177"/>
    </location>
</feature>
<keyword evidence="3" id="KW-1185">Reference proteome</keyword>
<evidence type="ECO:0000256" key="1">
    <source>
        <dbReference type="SAM" id="Phobius"/>
    </source>
</evidence>
<protein>
    <submittedName>
        <fullName evidence="2">Uncharacterized protein</fullName>
    </submittedName>
</protein>